<organism evidence="1 2">
    <name type="scientific">Xylaria bambusicola</name>
    <dbReference type="NCBI Taxonomy" id="326684"/>
    <lineage>
        <taxon>Eukaryota</taxon>
        <taxon>Fungi</taxon>
        <taxon>Dikarya</taxon>
        <taxon>Ascomycota</taxon>
        <taxon>Pezizomycotina</taxon>
        <taxon>Sordariomycetes</taxon>
        <taxon>Xylariomycetidae</taxon>
        <taxon>Xylariales</taxon>
        <taxon>Xylariaceae</taxon>
        <taxon>Xylaria</taxon>
    </lineage>
</organism>
<evidence type="ECO:0000313" key="2">
    <source>
        <dbReference type="Proteomes" id="UP001305414"/>
    </source>
</evidence>
<dbReference type="AlphaFoldDB" id="A0AAN7UTF1"/>
<dbReference type="EMBL" id="JAWHQM010000026">
    <property type="protein sequence ID" value="KAK5632658.1"/>
    <property type="molecule type" value="Genomic_DNA"/>
</dbReference>
<proteinExistence type="predicted"/>
<comment type="caution">
    <text evidence="1">The sequence shown here is derived from an EMBL/GenBank/DDBJ whole genome shotgun (WGS) entry which is preliminary data.</text>
</comment>
<accession>A0AAN7UTF1</accession>
<reference evidence="1 2" key="1">
    <citation type="submission" date="2023-10" db="EMBL/GenBank/DDBJ databases">
        <title>Draft genome sequence of Xylaria bambusicola isolate GMP-LS, the root and basal stem rot pathogen of sugarcane in Indonesia.</title>
        <authorList>
            <person name="Selvaraj P."/>
            <person name="Muralishankar V."/>
            <person name="Muruganantham S."/>
            <person name="Sp S."/>
            <person name="Haryani S."/>
            <person name="Lau K.J.X."/>
            <person name="Naqvi N.I."/>
        </authorList>
    </citation>
    <scope>NUCLEOTIDE SEQUENCE [LARGE SCALE GENOMIC DNA]</scope>
    <source>
        <strain evidence="1">GMP-LS</strain>
    </source>
</reference>
<sequence>MAIADSVVVILSGSLRSLKICLGPPSSQHARISGPSVNLMTTVPFQALLDLLADPDLQHVELCVSKVHWNIFCPFHEKLEAAAKGKTSETMDDHGRATIRGHPDWIQLDWQAMVEDFRTGERIIKIRDVDS</sequence>
<name>A0AAN7UTF1_9PEZI</name>
<dbReference type="Proteomes" id="UP001305414">
    <property type="component" value="Unassembled WGS sequence"/>
</dbReference>
<evidence type="ECO:0000313" key="1">
    <source>
        <dbReference type="EMBL" id="KAK5632658.1"/>
    </source>
</evidence>
<protein>
    <submittedName>
        <fullName evidence="1">Uncharacterized protein</fullName>
    </submittedName>
</protein>
<gene>
    <name evidence="1" type="ORF">RRF57_008372</name>
</gene>
<keyword evidence="2" id="KW-1185">Reference proteome</keyword>